<gene>
    <name evidence="1" type="ORF">F0P93_30110</name>
</gene>
<reference evidence="1 2" key="1">
    <citation type="submission" date="2019-09" db="EMBL/GenBank/DDBJ databases">
        <title>Genome Sequence of Larkinella sp MA1.</title>
        <authorList>
            <person name="Srinivasan S."/>
        </authorList>
    </citation>
    <scope>NUCLEOTIDE SEQUENCE [LARGE SCALE GENOMIC DNA]</scope>
    <source>
        <strain evidence="1 2">MA1</strain>
    </source>
</reference>
<evidence type="ECO:0000313" key="2">
    <source>
        <dbReference type="Proteomes" id="UP000326344"/>
    </source>
</evidence>
<accession>A0A5N1J8G1</accession>
<dbReference type="Proteomes" id="UP000326344">
    <property type="component" value="Unassembled WGS sequence"/>
</dbReference>
<sequence>MKTVFLLVFCLISCQRIPFYSSSHRCENPVEELRWLNDLIANVRSYAARGGWEMHQARYERQEVFVLYLIVPHASQSTFVLYNHYGKEIYRAPVSENKVLPKLQEDRLLAGVAGSHNLH</sequence>
<keyword evidence="2" id="KW-1185">Reference proteome</keyword>
<protein>
    <submittedName>
        <fullName evidence="1">Uncharacterized protein</fullName>
    </submittedName>
</protein>
<dbReference type="RefSeq" id="WP_150881514.1">
    <property type="nucleotide sequence ID" value="NZ_VTWS01000013.1"/>
</dbReference>
<dbReference type="AlphaFoldDB" id="A0A5N1J8G1"/>
<comment type="caution">
    <text evidence="1">The sequence shown here is derived from an EMBL/GenBank/DDBJ whole genome shotgun (WGS) entry which is preliminary data.</text>
</comment>
<proteinExistence type="predicted"/>
<name>A0A5N1J8G1_9BACT</name>
<evidence type="ECO:0000313" key="1">
    <source>
        <dbReference type="EMBL" id="KAA9341100.1"/>
    </source>
</evidence>
<dbReference type="EMBL" id="VTWS01000013">
    <property type="protein sequence ID" value="KAA9341100.1"/>
    <property type="molecule type" value="Genomic_DNA"/>
</dbReference>
<organism evidence="1 2">
    <name type="scientific">Larkinella humicola</name>
    <dbReference type="NCBI Taxonomy" id="2607654"/>
    <lineage>
        <taxon>Bacteria</taxon>
        <taxon>Pseudomonadati</taxon>
        <taxon>Bacteroidota</taxon>
        <taxon>Cytophagia</taxon>
        <taxon>Cytophagales</taxon>
        <taxon>Spirosomataceae</taxon>
        <taxon>Larkinella</taxon>
    </lineage>
</organism>